<protein>
    <submittedName>
        <fullName evidence="1">Uncharacterized protein</fullName>
    </submittedName>
</protein>
<gene>
    <name evidence="1" type="ORF">BE08_15930</name>
</gene>
<reference evidence="1 2" key="1">
    <citation type="submission" date="2014-02" db="EMBL/GenBank/DDBJ databases">
        <title>The small core and large imbalanced accessory genome model reveals a collaborative survival strategy of Sorangium cellulosum strains in nature.</title>
        <authorList>
            <person name="Han K."/>
            <person name="Peng R."/>
            <person name="Blom J."/>
            <person name="Li Y.-Z."/>
        </authorList>
    </citation>
    <scope>NUCLEOTIDE SEQUENCE [LARGE SCALE GENOMIC DNA]</scope>
    <source>
        <strain evidence="1 2">So0157-25</strain>
    </source>
</reference>
<accession>A0A150PDN7</accession>
<sequence length="140" mass="16137">MGKASAAAKLPSDDDPVRQHLLRLIAEHRKRKYEPLHLAIHFAHPKHKKDVCLFEVLGGFGDGRIDPKRSIFEVEFSSNPNFPMPDERDLRLFLTSPEELREAARARWASLKQLRDALQTEQADVLYSDRVGKDLLRLLR</sequence>
<comment type="caution">
    <text evidence="1">The sequence shown here is derived from an EMBL/GenBank/DDBJ whole genome shotgun (WGS) entry which is preliminary data.</text>
</comment>
<proteinExistence type="predicted"/>
<name>A0A150PDN7_SORCE</name>
<dbReference type="Proteomes" id="UP000075420">
    <property type="component" value="Unassembled WGS sequence"/>
</dbReference>
<dbReference type="AlphaFoldDB" id="A0A150PDN7"/>
<dbReference type="EMBL" id="JELY01002043">
    <property type="protein sequence ID" value="KYF53787.1"/>
    <property type="molecule type" value="Genomic_DNA"/>
</dbReference>
<evidence type="ECO:0000313" key="1">
    <source>
        <dbReference type="EMBL" id="KYF53787.1"/>
    </source>
</evidence>
<evidence type="ECO:0000313" key="2">
    <source>
        <dbReference type="Proteomes" id="UP000075420"/>
    </source>
</evidence>
<organism evidence="1 2">
    <name type="scientific">Sorangium cellulosum</name>
    <name type="common">Polyangium cellulosum</name>
    <dbReference type="NCBI Taxonomy" id="56"/>
    <lineage>
        <taxon>Bacteria</taxon>
        <taxon>Pseudomonadati</taxon>
        <taxon>Myxococcota</taxon>
        <taxon>Polyangia</taxon>
        <taxon>Polyangiales</taxon>
        <taxon>Polyangiaceae</taxon>
        <taxon>Sorangium</taxon>
    </lineage>
</organism>